<gene>
    <name evidence="1" type="ORF">MHBO_001961</name>
</gene>
<organism evidence="1 2">
    <name type="scientific">Bonamia ostreae</name>
    <dbReference type="NCBI Taxonomy" id="126728"/>
    <lineage>
        <taxon>Eukaryota</taxon>
        <taxon>Sar</taxon>
        <taxon>Rhizaria</taxon>
        <taxon>Endomyxa</taxon>
        <taxon>Ascetosporea</taxon>
        <taxon>Haplosporida</taxon>
        <taxon>Bonamia</taxon>
    </lineage>
</organism>
<keyword evidence="2" id="KW-1185">Reference proteome</keyword>
<accession>A0ABV2ALB1</accession>
<protein>
    <submittedName>
        <fullName evidence="1">Uncharacterized protein</fullName>
    </submittedName>
</protein>
<comment type="caution">
    <text evidence="1">The sequence shown here is derived from an EMBL/GenBank/DDBJ whole genome shotgun (WGS) entry which is preliminary data.</text>
</comment>
<proteinExistence type="predicted"/>
<dbReference type="Proteomes" id="UP001439008">
    <property type="component" value="Unassembled WGS sequence"/>
</dbReference>
<reference evidence="1 2" key="1">
    <citation type="journal article" date="2024" name="BMC Biol.">
        <title>Comparative genomics of Ascetosporea gives new insight into the evolutionary basis for animal parasitism in Rhizaria.</title>
        <authorList>
            <person name="Hiltunen Thoren M."/>
            <person name="Onut-Brannstrom I."/>
            <person name="Alfjorden A."/>
            <person name="Peckova H."/>
            <person name="Swords F."/>
            <person name="Hooper C."/>
            <person name="Holzer A.S."/>
            <person name="Bass D."/>
            <person name="Burki F."/>
        </authorList>
    </citation>
    <scope>NUCLEOTIDE SEQUENCE [LARGE SCALE GENOMIC DNA]</scope>
    <source>
        <strain evidence="1">20-A016</strain>
    </source>
</reference>
<evidence type="ECO:0000313" key="2">
    <source>
        <dbReference type="Proteomes" id="UP001439008"/>
    </source>
</evidence>
<sequence length="143" mass="17036">METEIKKRFSLYTNFNKKLGSLVVHVPFKTLGKKEMKEIFKNELLNTLSCIDRFECVRFDKRVVDFLVSKWESSEIIKKMNGRAFHKYIYPTFVDEEIQRTKNLLKVKGKKRHLKLAIKKNGDKDFLKADLAFEFKKLNKKDL</sequence>
<name>A0ABV2ALB1_9EUKA</name>
<evidence type="ECO:0000313" key="1">
    <source>
        <dbReference type="EMBL" id="MES1920274.1"/>
    </source>
</evidence>
<dbReference type="EMBL" id="JBDODL010000580">
    <property type="protein sequence ID" value="MES1920274.1"/>
    <property type="molecule type" value="Genomic_DNA"/>
</dbReference>